<feature type="compositionally biased region" description="Acidic residues" evidence="1">
    <location>
        <begin position="660"/>
        <end position="678"/>
    </location>
</feature>
<organism evidence="4 5">
    <name type="scientific">Dactylellina haptotyla (strain CBS 200.50)</name>
    <name type="common">Nematode-trapping fungus</name>
    <name type="synonym">Monacrosporium haptotylum</name>
    <dbReference type="NCBI Taxonomy" id="1284197"/>
    <lineage>
        <taxon>Eukaryota</taxon>
        <taxon>Fungi</taxon>
        <taxon>Dikarya</taxon>
        <taxon>Ascomycota</taxon>
        <taxon>Pezizomycotina</taxon>
        <taxon>Orbiliomycetes</taxon>
        <taxon>Orbiliales</taxon>
        <taxon>Orbiliaceae</taxon>
        <taxon>Dactylellina</taxon>
    </lineage>
</organism>
<evidence type="ECO:0000256" key="1">
    <source>
        <dbReference type="SAM" id="MobiDB-lite"/>
    </source>
</evidence>
<feature type="compositionally biased region" description="Basic and acidic residues" evidence="1">
    <location>
        <begin position="842"/>
        <end position="855"/>
    </location>
</feature>
<dbReference type="SMART" id="SM00240">
    <property type="entry name" value="FHA"/>
    <property type="match status" value="1"/>
</dbReference>
<evidence type="ECO:0000313" key="5">
    <source>
        <dbReference type="Proteomes" id="UP000015100"/>
    </source>
</evidence>
<keyword evidence="2" id="KW-0812">Transmembrane</keyword>
<dbReference type="STRING" id="1284197.S8AEA4"/>
<dbReference type="OMA" id="AMSMENF"/>
<feature type="domain" description="FHA" evidence="3">
    <location>
        <begin position="97"/>
        <end position="157"/>
    </location>
</feature>
<dbReference type="HOGENOM" id="CLU_333705_0_0_1"/>
<dbReference type="Proteomes" id="UP000015100">
    <property type="component" value="Unassembled WGS sequence"/>
</dbReference>
<keyword evidence="2" id="KW-1133">Transmembrane helix</keyword>
<reference evidence="4 5" key="1">
    <citation type="journal article" date="2013" name="PLoS Genet.">
        <title>Genomic mechanisms accounting for the adaptation to parasitism in nematode-trapping fungi.</title>
        <authorList>
            <person name="Meerupati T."/>
            <person name="Andersson K.M."/>
            <person name="Friman E."/>
            <person name="Kumar D."/>
            <person name="Tunlid A."/>
            <person name="Ahren D."/>
        </authorList>
    </citation>
    <scope>NUCLEOTIDE SEQUENCE [LARGE SCALE GENOMIC DNA]</scope>
    <source>
        <strain evidence="4 5">CBS 200.50</strain>
    </source>
</reference>
<evidence type="ECO:0000313" key="4">
    <source>
        <dbReference type="EMBL" id="EPS39441.1"/>
    </source>
</evidence>
<feature type="region of interest" description="Disordered" evidence="1">
    <location>
        <begin position="743"/>
        <end position="778"/>
    </location>
</feature>
<feature type="region of interest" description="Disordered" evidence="1">
    <location>
        <begin position="706"/>
        <end position="725"/>
    </location>
</feature>
<keyword evidence="2" id="KW-0472">Membrane</keyword>
<feature type="region of interest" description="Disordered" evidence="1">
    <location>
        <begin position="298"/>
        <end position="405"/>
    </location>
</feature>
<feature type="region of interest" description="Disordered" evidence="1">
    <location>
        <begin position="493"/>
        <end position="534"/>
    </location>
</feature>
<gene>
    <name evidence="4" type="ORF">H072_6754</name>
</gene>
<feature type="transmembrane region" description="Helical" evidence="2">
    <location>
        <begin position="865"/>
        <end position="889"/>
    </location>
</feature>
<feature type="compositionally biased region" description="Acidic residues" evidence="1">
    <location>
        <begin position="743"/>
        <end position="759"/>
    </location>
</feature>
<feature type="compositionally biased region" description="Basic and acidic residues" evidence="1">
    <location>
        <begin position="714"/>
        <end position="725"/>
    </location>
</feature>
<comment type="caution">
    <text evidence="4">The sequence shown here is derived from an EMBL/GenBank/DDBJ whole genome shotgun (WGS) entry which is preliminary data.</text>
</comment>
<evidence type="ECO:0000256" key="2">
    <source>
        <dbReference type="SAM" id="Phobius"/>
    </source>
</evidence>
<dbReference type="eggNOG" id="KOG3872">
    <property type="taxonomic scope" value="Eukaryota"/>
</dbReference>
<feature type="compositionally biased region" description="Acidic residues" evidence="1">
    <location>
        <begin position="344"/>
        <end position="360"/>
    </location>
</feature>
<dbReference type="OrthoDB" id="4096268at2759"/>
<dbReference type="EMBL" id="AQGS01000471">
    <property type="protein sequence ID" value="EPS39441.1"/>
    <property type="molecule type" value="Genomic_DNA"/>
</dbReference>
<feature type="region of interest" description="Disordered" evidence="1">
    <location>
        <begin position="1"/>
        <end position="37"/>
    </location>
</feature>
<accession>S8AEA4</accession>
<feature type="compositionally biased region" description="Polar residues" evidence="1">
    <location>
        <begin position="513"/>
        <end position="527"/>
    </location>
</feature>
<keyword evidence="5" id="KW-1185">Reference proteome</keyword>
<reference evidence="5" key="2">
    <citation type="submission" date="2013-04" db="EMBL/GenBank/DDBJ databases">
        <title>Genomic mechanisms accounting for the adaptation to parasitism in nematode-trapping fungi.</title>
        <authorList>
            <person name="Ahren D.G."/>
        </authorList>
    </citation>
    <scope>NUCLEOTIDE SEQUENCE [LARGE SCALE GENOMIC DNA]</scope>
    <source>
        <strain evidence="5">CBS 200.50</strain>
    </source>
</reference>
<evidence type="ECO:0000259" key="3">
    <source>
        <dbReference type="PROSITE" id="PS50006"/>
    </source>
</evidence>
<feature type="compositionally biased region" description="Polar residues" evidence="1">
    <location>
        <begin position="298"/>
        <end position="328"/>
    </location>
</feature>
<dbReference type="SUPFAM" id="SSF49879">
    <property type="entry name" value="SMAD/FHA domain"/>
    <property type="match status" value="1"/>
</dbReference>
<protein>
    <recommendedName>
        <fullName evidence="3">FHA domain-containing protein</fullName>
    </recommendedName>
</protein>
<name>S8AEA4_DACHA</name>
<dbReference type="PROSITE" id="PS50006">
    <property type="entry name" value="FHA_DOMAIN"/>
    <property type="match status" value="1"/>
</dbReference>
<feature type="region of interest" description="Disordered" evidence="1">
    <location>
        <begin position="820"/>
        <end position="865"/>
    </location>
</feature>
<dbReference type="CDD" id="cd00060">
    <property type="entry name" value="FHA"/>
    <property type="match status" value="1"/>
</dbReference>
<dbReference type="InterPro" id="IPR008984">
    <property type="entry name" value="SMAD_FHA_dom_sf"/>
</dbReference>
<feature type="compositionally biased region" description="Polar residues" evidence="1">
    <location>
        <begin position="546"/>
        <end position="562"/>
    </location>
</feature>
<dbReference type="InterPro" id="IPR000253">
    <property type="entry name" value="FHA_dom"/>
</dbReference>
<dbReference type="Pfam" id="PF00498">
    <property type="entry name" value="FHA"/>
    <property type="match status" value="1"/>
</dbReference>
<feature type="compositionally biased region" description="Acidic residues" evidence="1">
    <location>
        <begin position="599"/>
        <end position="626"/>
    </location>
</feature>
<proteinExistence type="predicted"/>
<sequence length="894" mass="98215">MASAALESELHPRAPRLTSDPPRPHNLPSKPRFPSASPHLCSVSSCIRQPEFSEIREGAKFQMSQTGRAEVILTPAGDVADSVGSRTIHITTSHPLITVGRSSRNKNKNLLPDFDNAYFDSPVMSRSHAWIKCNDEGKVVIGDAGSMHGTFLDDKLLEPKRFVTLETGSTVKFGNSVTRGSETFPPKAFNVKVIHNHGMAEIQHGYGITSDELVLPDSPYSSEDEEDDDDDVMITEVKTIHRPDSQPNYWNDSSAWREERSSNWTPEPPSEAPITIVRETIPDPSDTPTVTNIVDLTAEAQTSQQSRTSIPRMSINEIIQRQSRQPSKTPIREGAASHPVMLDSDIEDEDLDGEYDEDDTESSHDCSSESVPTSPISAEASDISKKSIPLPDIQSPSTASGSGLERVPALDDLVSPEIKQAWASTWKAPLLSQFGYTANNPPSNSDSKPLDVTSPLTISRDSITNLANRTKVAMEQVRKAEAMRDRAQEFLRSRIEMQGSRNFYTPPKEKQTSGETYPTPVSTSQKPTKSDPVIPFWVRNFGTNVESQPESDFENAPNQQAAGSPCEGRGEQEQFAPPSPAETRSPSPELKMAGNFMMSEDEDEVEENEEIEESMEEEDLDCDMSSEADSCDHHHSELSSDEDEDMEQSFFIEISSVEGDPIDDDSEASSDDGEEEDGEARASPSLENVVEDLIVQNTVKNAMSMENFFSPNDDSEKSFETDPKEARWGSAIAKGLFEVLNSDEPEQPFDIDIDLENAQDESYLQPPANKKRKRSDSEEAEECSVAAELDDFLPIRKIAPLPRRHVPAMAHQLAVPMPIPSVAAEQEPKEILPPPEELVQEQDPRSETTEPEAKRPRVQNNGTSWGSTLATAIAGALVGGIGVFAALVATAGDI</sequence>
<feature type="region of interest" description="Disordered" evidence="1">
    <location>
        <begin position="546"/>
        <end position="689"/>
    </location>
</feature>
<dbReference type="AlphaFoldDB" id="S8AEA4"/>
<dbReference type="Gene3D" id="2.60.200.20">
    <property type="match status" value="1"/>
</dbReference>